<dbReference type="InterPro" id="IPR041432">
    <property type="entry name" value="UBP13_Znf-UBP_var"/>
</dbReference>
<dbReference type="CDD" id="cd14385">
    <property type="entry name" value="UBA1_spUBP14_like"/>
    <property type="match status" value="1"/>
</dbReference>
<feature type="binding site" evidence="12">
    <location>
        <position position="182"/>
    </location>
    <ligand>
        <name>Zn(2+)</name>
        <dbReference type="ChEBI" id="CHEBI:29105"/>
    </ligand>
</feature>
<dbReference type="EMBL" id="QKYT01000961">
    <property type="protein sequence ID" value="RIA80470.1"/>
    <property type="molecule type" value="Genomic_DNA"/>
</dbReference>
<evidence type="ECO:0000256" key="9">
    <source>
        <dbReference type="ARBA" id="ARBA00022807"/>
    </source>
</evidence>
<keyword evidence="5" id="KW-0677">Repeat</keyword>
<dbReference type="EC" id="3.4.19.12" evidence="14"/>
<dbReference type="FunFam" id="3.30.40.10:FF:000396">
    <property type="entry name" value="Ubiquitin carboxyl-terminal hydrolase"/>
    <property type="match status" value="1"/>
</dbReference>
<evidence type="ECO:0000256" key="13">
    <source>
        <dbReference type="PROSITE-ProRule" id="PRU00502"/>
    </source>
</evidence>
<dbReference type="SUPFAM" id="SSF54001">
    <property type="entry name" value="Cysteine proteinases"/>
    <property type="match status" value="1"/>
</dbReference>
<dbReference type="Gene3D" id="3.30.40.10">
    <property type="entry name" value="Zinc/RING finger domain, C3HC4 (zinc finger)"/>
    <property type="match status" value="2"/>
</dbReference>
<dbReference type="FunFam" id="3.30.40.10:FF:000587">
    <property type="entry name" value="Ubiquitin carboxyl-terminal hydrolase"/>
    <property type="match status" value="1"/>
</dbReference>
<comment type="caution">
    <text evidence="18">The sequence shown here is derived from an EMBL/GenBank/DDBJ whole genome shotgun (WGS) entry which is preliminary data.</text>
</comment>
<dbReference type="InterPro" id="IPR015940">
    <property type="entry name" value="UBA"/>
</dbReference>
<keyword evidence="6 13" id="KW-0863">Zinc-finger</keyword>
<dbReference type="PROSITE" id="PS00972">
    <property type="entry name" value="USP_1"/>
    <property type="match status" value="1"/>
</dbReference>
<evidence type="ECO:0000256" key="6">
    <source>
        <dbReference type="ARBA" id="ARBA00022771"/>
    </source>
</evidence>
<dbReference type="PROSITE" id="PS50271">
    <property type="entry name" value="ZF_UBP"/>
    <property type="match status" value="2"/>
</dbReference>
<dbReference type="PROSITE" id="PS50235">
    <property type="entry name" value="USP_3"/>
    <property type="match status" value="1"/>
</dbReference>
<dbReference type="Gene3D" id="3.90.70.10">
    <property type="entry name" value="Cysteine proteinases"/>
    <property type="match status" value="1"/>
</dbReference>
<dbReference type="AlphaFoldDB" id="A0A397S229"/>
<keyword evidence="9 14" id="KW-0788">Thiol protease</keyword>
<evidence type="ECO:0000259" key="15">
    <source>
        <dbReference type="PROSITE" id="PS50030"/>
    </source>
</evidence>
<keyword evidence="4 12" id="KW-0479">Metal-binding</keyword>
<dbReference type="FunFam" id="1.10.8.10:FF:000086">
    <property type="entry name" value="Ubiquitin carboxyl-terminal hydrolase"/>
    <property type="match status" value="1"/>
</dbReference>
<feature type="domain" description="UBA" evidence="15">
    <location>
        <begin position="588"/>
        <end position="629"/>
    </location>
</feature>
<reference evidence="18 19" key="1">
    <citation type="submission" date="2018-06" db="EMBL/GenBank/DDBJ databases">
        <title>Comparative genomics reveals the genomic features of Rhizophagus irregularis, R. cerebriforme, R. diaphanum and Gigaspora rosea, and their symbiotic lifestyle signature.</title>
        <authorList>
            <person name="Morin E."/>
            <person name="San Clemente H."/>
            <person name="Chen E.C.H."/>
            <person name="De La Providencia I."/>
            <person name="Hainaut M."/>
            <person name="Kuo A."/>
            <person name="Kohler A."/>
            <person name="Murat C."/>
            <person name="Tang N."/>
            <person name="Roy S."/>
            <person name="Loubradou J."/>
            <person name="Henrissat B."/>
            <person name="Grigoriev I.V."/>
            <person name="Corradi N."/>
            <person name="Roux C."/>
            <person name="Martin F.M."/>
        </authorList>
    </citation>
    <scope>NUCLEOTIDE SEQUENCE [LARGE SCALE GENOMIC DNA]</scope>
    <source>
        <strain evidence="18 19">DAOM 227022</strain>
    </source>
</reference>
<feature type="binding site" evidence="12">
    <location>
        <position position="215"/>
    </location>
    <ligand>
        <name>Zn(2+)</name>
        <dbReference type="ChEBI" id="CHEBI:29105"/>
    </ligand>
</feature>
<dbReference type="PANTHER" id="PTHR24006:SF664">
    <property type="entry name" value="UBIQUITIN CARBOXYL-TERMINAL HYDROLASE"/>
    <property type="match status" value="1"/>
</dbReference>
<dbReference type="Pfam" id="PF02148">
    <property type="entry name" value="zf-UBP"/>
    <property type="match status" value="1"/>
</dbReference>
<dbReference type="Pfam" id="PF00627">
    <property type="entry name" value="UBA"/>
    <property type="match status" value="2"/>
</dbReference>
<dbReference type="GO" id="GO:0004843">
    <property type="term" value="F:cysteine-type deubiquitinase activity"/>
    <property type="evidence" value="ECO:0007669"/>
    <property type="project" value="UniProtKB-UniRule"/>
</dbReference>
<protein>
    <recommendedName>
        <fullName evidence="14">Ubiquitin carboxyl-terminal hydrolase</fullName>
        <ecNumber evidence="14">3.4.19.12</ecNumber>
    </recommendedName>
</protein>
<dbReference type="GO" id="GO:0008270">
    <property type="term" value="F:zinc ion binding"/>
    <property type="evidence" value="ECO:0007669"/>
    <property type="project" value="UniProtKB-KW"/>
</dbReference>
<dbReference type="InterPro" id="IPR038765">
    <property type="entry name" value="Papain-like_cys_pep_sf"/>
</dbReference>
<evidence type="ECO:0000256" key="3">
    <source>
        <dbReference type="ARBA" id="ARBA00022670"/>
    </source>
</evidence>
<evidence type="ECO:0000313" key="18">
    <source>
        <dbReference type="EMBL" id="RIA80470.1"/>
    </source>
</evidence>
<dbReference type="SMART" id="SM00290">
    <property type="entry name" value="ZnF_UBP"/>
    <property type="match status" value="2"/>
</dbReference>
<dbReference type="STRING" id="658196.A0A397S229"/>
<evidence type="ECO:0000256" key="11">
    <source>
        <dbReference type="PIRSR" id="PIRSR016308-1"/>
    </source>
</evidence>
<evidence type="ECO:0000259" key="17">
    <source>
        <dbReference type="PROSITE" id="PS50271"/>
    </source>
</evidence>
<keyword evidence="7 14" id="KW-0833">Ubl conjugation pathway</keyword>
<dbReference type="InterPro" id="IPR018200">
    <property type="entry name" value="USP_CS"/>
</dbReference>
<dbReference type="PIRSF" id="PIRSF016308">
    <property type="entry name" value="UBP"/>
    <property type="match status" value="1"/>
</dbReference>
<dbReference type="SMART" id="SM00165">
    <property type="entry name" value="UBA"/>
    <property type="match status" value="2"/>
</dbReference>
<evidence type="ECO:0000256" key="1">
    <source>
        <dbReference type="ARBA" id="ARBA00000707"/>
    </source>
</evidence>
<dbReference type="PROSITE" id="PS00973">
    <property type="entry name" value="USP_2"/>
    <property type="match status" value="1"/>
</dbReference>
<keyword evidence="10 12" id="KW-0862">Zinc</keyword>
<evidence type="ECO:0000256" key="12">
    <source>
        <dbReference type="PIRSR" id="PIRSR016308-3"/>
    </source>
</evidence>
<feature type="active site" description="Proton acceptor" evidence="11">
    <location>
        <position position="725"/>
    </location>
</feature>
<gene>
    <name evidence="18" type="ORF">C1645_882147</name>
</gene>
<feature type="domain" description="USP" evidence="16">
    <location>
        <begin position="308"/>
        <end position="763"/>
    </location>
</feature>
<dbReference type="GO" id="GO:0005829">
    <property type="term" value="C:cytosol"/>
    <property type="evidence" value="ECO:0007669"/>
    <property type="project" value="TreeGrafter"/>
</dbReference>
<comment type="similarity">
    <text evidence="2 14">Belongs to the peptidase C19 family.</text>
</comment>
<dbReference type="GO" id="GO:0005634">
    <property type="term" value="C:nucleus"/>
    <property type="evidence" value="ECO:0007669"/>
    <property type="project" value="TreeGrafter"/>
</dbReference>
<keyword evidence="3 14" id="KW-0645">Protease</keyword>
<dbReference type="PROSITE" id="PS50030">
    <property type="entry name" value="UBA"/>
    <property type="match status" value="2"/>
</dbReference>
<dbReference type="InterPro" id="IPR001394">
    <property type="entry name" value="Peptidase_C19_UCH"/>
</dbReference>
<accession>A0A397S229</accession>
<feature type="domain" description="UBA" evidence="15">
    <location>
        <begin position="646"/>
        <end position="686"/>
    </location>
</feature>
<feature type="binding site" evidence="12">
    <location>
        <position position="185"/>
    </location>
    <ligand>
        <name>Zn(2+)</name>
        <dbReference type="ChEBI" id="CHEBI:29105"/>
    </ligand>
</feature>
<evidence type="ECO:0000256" key="10">
    <source>
        <dbReference type="ARBA" id="ARBA00022833"/>
    </source>
</evidence>
<organism evidence="18 19">
    <name type="scientific">Glomus cerebriforme</name>
    <dbReference type="NCBI Taxonomy" id="658196"/>
    <lineage>
        <taxon>Eukaryota</taxon>
        <taxon>Fungi</taxon>
        <taxon>Fungi incertae sedis</taxon>
        <taxon>Mucoromycota</taxon>
        <taxon>Glomeromycotina</taxon>
        <taxon>Glomeromycetes</taxon>
        <taxon>Glomerales</taxon>
        <taxon>Glomeraceae</taxon>
        <taxon>Glomus</taxon>
    </lineage>
</organism>
<feature type="domain" description="UBP-type" evidence="17">
    <location>
        <begin position="158"/>
        <end position="266"/>
    </location>
</feature>
<comment type="catalytic activity">
    <reaction evidence="1 14">
        <text>Thiol-dependent hydrolysis of ester, thioester, amide, peptide and isopeptide bonds formed by the C-terminal Gly of ubiquitin (a 76-residue protein attached to proteins as an intracellular targeting signal).</text>
        <dbReference type="EC" id="3.4.19.12"/>
    </reaction>
</comment>
<dbReference type="InterPro" id="IPR013083">
    <property type="entry name" value="Znf_RING/FYVE/PHD"/>
</dbReference>
<evidence type="ECO:0000256" key="14">
    <source>
        <dbReference type="RuleBase" id="RU366025"/>
    </source>
</evidence>
<evidence type="ECO:0000259" key="16">
    <source>
        <dbReference type="PROSITE" id="PS50235"/>
    </source>
</evidence>
<dbReference type="CDD" id="cd02658">
    <property type="entry name" value="Peptidase_C19B"/>
    <property type="match status" value="1"/>
</dbReference>
<dbReference type="InterPro" id="IPR050164">
    <property type="entry name" value="Peptidase_C19"/>
</dbReference>
<dbReference type="GO" id="GO:0016579">
    <property type="term" value="P:protein deubiquitination"/>
    <property type="evidence" value="ECO:0007669"/>
    <property type="project" value="InterPro"/>
</dbReference>
<dbReference type="Gene3D" id="1.10.8.10">
    <property type="entry name" value="DNA helicase RuvA subunit, C-terminal domain"/>
    <property type="match status" value="2"/>
</dbReference>
<dbReference type="CDD" id="cd14297">
    <property type="entry name" value="UBA2_spUBP14_like"/>
    <property type="match status" value="1"/>
</dbReference>
<evidence type="ECO:0000256" key="5">
    <source>
        <dbReference type="ARBA" id="ARBA00022737"/>
    </source>
</evidence>
<dbReference type="InterPro" id="IPR028889">
    <property type="entry name" value="USP"/>
</dbReference>
<dbReference type="PANTHER" id="PTHR24006">
    <property type="entry name" value="UBIQUITIN CARBOXYL-TERMINAL HYDROLASE"/>
    <property type="match status" value="1"/>
</dbReference>
<feature type="domain" description="UBP-type" evidence="17">
    <location>
        <begin position="2"/>
        <end position="110"/>
    </location>
</feature>
<proteinExistence type="inferred from homology"/>
<dbReference type="SUPFAM" id="SSF57850">
    <property type="entry name" value="RING/U-box"/>
    <property type="match status" value="2"/>
</dbReference>
<dbReference type="GO" id="GO:0006508">
    <property type="term" value="P:proteolysis"/>
    <property type="evidence" value="ECO:0007669"/>
    <property type="project" value="UniProtKB-KW"/>
</dbReference>
<evidence type="ECO:0000313" key="19">
    <source>
        <dbReference type="Proteomes" id="UP000265703"/>
    </source>
</evidence>
<evidence type="ECO:0000256" key="8">
    <source>
        <dbReference type="ARBA" id="ARBA00022801"/>
    </source>
</evidence>
<dbReference type="OrthoDB" id="361536at2759"/>
<keyword evidence="8 14" id="KW-0378">Hydrolase</keyword>
<dbReference type="Proteomes" id="UP000265703">
    <property type="component" value="Unassembled WGS sequence"/>
</dbReference>
<dbReference type="SUPFAM" id="SSF46934">
    <property type="entry name" value="UBA-like"/>
    <property type="match status" value="1"/>
</dbReference>
<evidence type="ECO:0000256" key="4">
    <source>
        <dbReference type="ARBA" id="ARBA00022723"/>
    </source>
</evidence>
<name>A0A397S229_9GLOM</name>
<dbReference type="InterPro" id="IPR009060">
    <property type="entry name" value="UBA-like_sf"/>
</dbReference>
<feature type="active site" description="Nucleophile" evidence="11">
    <location>
        <position position="317"/>
    </location>
</feature>
<dbReference type="Pfam" id="PF17807">
    <property type="entry name" value="zf-UBP_var"/>
    <property type="match status" value="1"/>
</dbReference>
<evidence type="ECO:0000256" key="7">
    <source>
        <dbReference type="ARBA" id="ARBA00022786"/>
    </source>
</evidence>
<feature type="binding site" evidence="12">
    <location>
        <position position="202"/>
    </location>
    <ligand>
        <name>Zn(2+)</name>
        <dbReference type="ChEBI" id="CHEBI:29105"/>
    </ligand>
</feature>
<dbReference type="InterPro" id="IPR001607">
    <property type="entry name" value="Znf_UBP"/>
</dbReference>
<dbReference type="Pfam" id="PF00443">
    <property type="entry name" value="UCH"/>
    <property type="match status" value="1"/>
</dbReference>
<dbReference type="InterPro" id="IPR016652">
    <property type="entry name" value="Ubiquitinyl_hydrolase"/>
</dbReference>
<evidence type="ECO:0000256" key="2">
    <source>
        <dbReference type="ARBA" id="ARBA00009085"/>
    </source>
</evidence>
<keyword evidence="19" id="KW-1185">Reference proteome</keyword>
<sequence length="765" mass="86317">MESCPHILSSNLIAPSTFSQVHKEECTLCFDSQDLAPGIDVCLTCFNAGCNSPERHHAQTHYQKTRHPLVLNIYRFLKDKLKRADATEEPPQKISKLAILPESDKNKYEFVTRVKCYACGGAEIDKNLGNLPIMIDSVMTSLSASKQSEIKAWEEEITACDHTRNLEQDPSRKLESQALTHCNDCDLKENLWLCLVCGNLGCGRQQYGGTGGNGHGLAHFVKTKHPISCKLGTITPEGADIYCYLCDDPKLDPALGKHLANFGINVESQQKTEKNLTELQLEQNLKFDFSMTNEDGEDLEPLFGPGYTGIKNLGNSCYMASVLQAVFSLDAFQQRYYPTMMEHQLQCSLDPANCLQCQLSKLADGLLSGRYSQPVQTDEMESKIRGQDGITPAMFKTLIGKDHKEFATMRQQDAFEFFQHLITTIERKEHNNPENDPTKIFKFMTQQRLQCLECKRVRYSNNNESSISIPVPARKIKSAEEGSEEIYEPVTFEQCLESFTADSMIEYSCPACNKKTSAVTNMTFVTFPEVLIVQTRRFEYENWVSRKISVPILFDKEILNFDNYIAHGKQENEELLPEEKSADTSEPIIDGEALNQLLVMGFPETRCKKALIATGNNGAEIASNWLFEHMDDPDIDIPISSSSTIGPSESDIAQLTDMGFTQNRAKKALGETNNNVERAIEWLFNHPEEDSNEDLPIQSGDSILPANYRLQCVISHKGTSLHCGHYVAHIYKDQRWVLYNDNKVVNAPRPPLGESYLYILRRVRI</sequence>